<dbReference type="InterPro" id="IPR000209">
    <property type="entry name" value="Peptidase_S8/S53_dom"/>
</dbReference>
<dbReference type="OMA" id="FNHPALG"/>
<evidence type="ECO:0000256" key="4">
    <source>
        <dbReference type="ARBA" id="ARBA00022801"/>
    </source>
</evidence>
<evidence type="ECO:0000256" key="1">
    <source>
        <dbReference type="ARBA" id="ARBA00011073"/>
    </source>
</evidence>
<comment type="caution">
    <text evidence="11">The sequence shown here is derived from an EMBL/GenBank/DDBJ whole genome shotgun (WGS) entry which is preliminary data.</text>
</comment>
<dbReference type="GO" id="GO:0006508">
    <property type="term" value="P:proteolysis"/>
    <property type="evidence" value="ECO:0007669"/>
    <property type="project" value="UniProtKB-KW"/>
</dbReference>
<dbReference type="InterPro" id="IPR010435">
    <property type="entry name" value="C5a/SBT2-like_Fn3"/>
</dbReference>
<dbReference type="InterPro" id="IPR023827">
    <property type="entry name" value="Peptidase_S8_Asp-AS"/>
</dbReference>
<evidence type="ECO:0000313" key="12">
    <source>
        <dbReference type="Proteomes" id="UP000034112"/>
    </source>
</evidence>
<name>A0A0F9ZPA1_TRIHA</name>
<dbReference type="PRINTS" id="PR00723">
    <property type="entry name" value="SUBTILISIN"/>
</dbReference>
<dbReference type="PANTHER" id="PTHR43806:SF66">
    <property type="entry name" value="SERIN ENDOPEPTIDASE"/>
    <property type="match status" value="1"/>
</dbReference>
<evidence type="ECO:0000256" key="5">
    <source>
        <dbReference type="ARBA" id="ARBA00022825"/>
    </source>
</evidence>
<dbReference type="InterPro" id="IPR034187">
    <property type="entry name" value="Peptidases_S8_5"/>
</dbReference>
<dbReference type="PROSITE" id="PS00137">
    <property type="entry name" value="SUBTILASE_HIS"/>
    <property type="match status" value="1"/>
</dbReference>
<evidence type="ECO:0000256" key="3">
    <source>
        <dbReference type="ARBA" id="ARBA00022729"/>
    </source>
</evidence>
<evidence type="ECO:0000256" key="8">
    <source>
        <dbReference type="SAM" id="SignalP"/>
    </source>
</evidence>
<dbReference type="InterPro" id="IPR015500">
    <property type="entry name" value="Peptidase_S8_subtilisin-rel"/>
</dbReference>
<keyword evidence="5 7" id="KW-0720">Serine protease</keyword>
<dbReference type="Pfam" id="PF00082">
    <property type="entry name" value="Peptidase_S8"/>
    <property type="match status" value="1"/>
</dbReference>
<evidence type="ECO:0000313" key="11">
    <source>
        <dbReference type="EMBL" id="KKP02122.1"/>
    </source>
</evidence>
<sequence length="916" mass="96602">MVAYLRLLPILGLLLAEGVSAAAQSPQGIANGKEDWTKGELSFVPGAYIVEYEDGHEEASLFSDLQRHGLPVTKRMNLNYTLFKGASFQLNTIDLDTRSSVAKILSVPSVKQVWPVQLYKRPANTSISSVSSDSSHLKEASDLLRRATSAKDTYAPHVAVEVDKLHAEGITGKGVKISIIDTGVDFNHPALGACFGKDGCVVKYGEDLVGDDYNGSNTPVPGGEPFSTCDGHGTHVTGIIGALPNPMGFTGAAPGATIGMYRVFGCSGDVGADVAIAAVNKAYEDGADIITISLGGSSGWTEDSFSVAVSRVVEAGVPCTVANGNSGSGGLFVAGTPANGKGVTAVSSVESTWTPFLGTAGYVSTDNSTTNQTLFVYTPGSFPFPNITLPVWAVTPEFTTDGSYGACNPLNDKAPADLSNVVVLLSQDSCDSWGEVANLQARNAQYYMFYLDGPGNPYQIGATAAKGLALTGYSQGVLWQKQISDGQDLYLTFVQPTSSAKSGVFVPNAFNPNYIDTFTSWGPTWQADINPSITTPGGSILSTWPLPAGGYQIDQGTSMATPLMASVYALIMQARGIKDPKTLMNLVSSTALQLPFYDGTTLHANELAPVAQQGAGLAQAYKAAHATTLLSVPNIAFNDTDNFVKKASFSIKNTGKRSVTYTIGHTPSLTMYTYGNGDSHFPAPFPNPIAEGASAKLAFSHNKVTIPAGKSAEITVVPTPPHGLNASAIPVYSGYITLNGTNNENLVVPYLGVVGSLAKLPVLDPDFNYIVHYNVYSTTPAADNTTYIIPYPVDGYPQPIDPPPDYPAPLMQIDTGSPLLRVDLVATGETKAKVNTTNVLGVDIVGSLPGYPLPFTGRSFYVNAFTGMTQEGVVVPEGSYQFLIRAVSIYGDVNNAKDYESTLTQTFNIQYNTTAA</sequence>
<dbReference type="Proteomes" id="UP000034112">
    <property type="component" value="Unassembled WGS sequence"/>
</dbReference>
<dbReference type="SUPFAM" id="SSF52743">
    <property type="entry name" value="Subtilisin-like"/>
    <property type="match status" value="1"/>
</dbReference>
<dbReference type="Pfam" id="PF06280">
    <property type="entry name" value="fn3_5"/>
    <property type="match status" value="1"/>
</dbReference>
<dbReference type="GO" id="GO:0016020">
    <property type="term" value="C:membrane"/>
    <property type="evidence" value="ECO:0007669"/>
    <property type="project" value="InterPro"/>
</dbReference>
<reference evidence="12" key="1">
    <citation type="journal article" date="2015" name="Genome Announc.">
        <title>Draft whole-genome sequence of the biocontrol agent Trichoderma harzianum T6776.</title>
        <authorList>
            <person name="Baroncelli R."/>
            <person name="Piaggeschi G."/>
            <person name="Fiorini L."/>
            <person name="Bertolini E."/>
            <person name="Zapparata A."/>
            <person name="Pe M.E."/>
            <person name="Sarrocco S."/>
            <person name="Vannacci G."/>
        </authorList>
    </citation>
    <scope>NUCLEOTIDE SEQUENCE [LARGE SCALE GENOMIC DNA]</scope>
    <source>
        <strain evidence="12">T6776</strain>
    </source>
</reference>
<dbReference type="InterPro" id="IPR036852">
    <property type="entry name" value="Peptidase_S8/S53_dom_sf"/>
</dbReference>
<dbReference type="CDD" id="cd07489">
    <property type="entry name" value="Peptidases_S8_5"/>
    <property type="match status" value="1"/>
</dbReference>
<evidence type="ECO:0000256" key="6">
    <source>
        <dbReference type="PIRSR" id="PIRSR615500-1"/>
    </source>
</evidence>
<comment type="similarity">
    <text evidence="1 7">Belongs to the peptidase S8 family.</text>
</comment>
<evidence type="ECO:0000259" key="10">
    <source>
        <dbReference type="Pfam" id="PF06280"/>
    </source>
</evidence>
<organism evidence="11 12">
    <name type="scientific">Trichoderma harzianum</name>
    <name type="common">Hypocrea lixii</name>
    <dbReference type="NCBI Taxonomy" id="5544"/>
    <lineage>
        <taxon>Eukaryota</taxon>
        <taxon>Fungi</taxon>
        <taxon>Dikarya</taxon>
        <taxon>Ascomycota</taxon>
        <taxon>Pezizomycotina</taxon>
        <taxon>Sordariomycetes</taxon>
        <taxon>Hypocreomycetidae</taxon>
        <taxon>Hypocreales</taxon>
        <taxon>Hypocreaceae</taxon>
        <taxon>Trichoderma</taxon>
    </lineage>
</organism>
<accession>A0A0F9ZPA1</accession>
<feature type="active site" description="Charge relay system" evidence="6 7">
    <location>
        <position position="232"/>
    </location>
</feature>
<dbReference type="Gene3D" id="3.40.50.200">
    <property type="entry name" value="Peptidase S8/S53 domain"/>
    <property type="match status" value="2"/>
</dbReference>
<keyword evidence="2 7" id="KW-0645">Protease</keyword>
<dbReference type="GO" id="GO:0004252">
    <property type="term" value="F:serine-type endopeptidase activity"/>
    <property type="evidence" value="ECO:0007669"/>
    <property type="project" value="UniProtKB-UniRule"/>
</dbReference>
<feature type="chain" id="PRO_5002530737" evidence="8">
    <location>
        <begin position="24"/>
        <end position="916"/>
    </location>
</feature>
<dbReference type="PANTHER" id="PTHR43806">
    <property type="entry name" value="PEPTIDASE S8"/>
    <property type="match status" value="1"/>
</dbReference>
<evidence type="ECO:0000259" key="9">
    <source>
        <dbReference type="Pfam" id="PF00082"/>
    </source>
</evidence>
<dbReference type="OrthoDB" id="10256524at2759"/>
<feature type="active site" description="Charge relay system" evidence="6 7">
    <location>
        <position position="558"/>
    </location>
</feature>
<feature type="domain" description="Peptidase S8/S53" evidence="9">
    <location>
        <begin position="172"/>
        <end position="615"/>
    </location>
</feature>
<keyword evidence="4 7" id="KW-0378">Hydrolase</keyword>
<gene>
    <name evidence="11" type="ORF">THAR02_05753</name>
</gene>
<evidence type="ECO:0000256" key="7">
    <source>
        <dbReference type="PROSITE-ProRule" id="PRU01240"/>
    </source>
</evidence>
<feature type="active site" description="Charge relay system" evidence="6 7">
    <location>
        <position position="181"/>
    </location>
</feature>
<dbReference type="AlphaFoldDB" id="A0A0F9ZPA1"/>
<dbReference type="EMBL" id="JOKZ01000164">
    <property type="protein sequence ID" value="KKP02122.1"/>
    <property type="molecule type" value="Genomic_DNA"/>
</dbReference>
<protein>
    <submittedName>
        <fullName evidence="11">Serin endopeptidase</fullName>
    </submittedName>
</protein>
<evidence type="ECO:0000256" key="2">
    <source>
        <dbReference type="ARBA" id="ARBA00022670"/>
    </source>
</evidence>
<keyword evidence="3 8" id="KW-0732">Signal</keyword>
<proteinExistence type="inferred from homology"/>
<dbReference type="InterPro" id="IPR050131">
    <property type="entry name" value="Peptidase_S8_subtilisin-like"/>
</dbReference>
<dbReference type="Gene3D" id="2.60.40.1710">
    <property type="entry name" value="Subtilisin-like superfamily"/>
    <property type="match status" value="1"/>
</dbReference>
<dbReference type="PROSITE" id="PS00136">
    <property type="entry name" value="SUBTILASE_ASP"/>
    <property type="match status" value="1"/>
</dbReference>
<dbReference type="InterPro" id="IPR022398">
    <property type="entry name" value="Peptidase_S8_His-AS"/>
</dbReference>
<feature type="domain" description="C5a peptidase/Subtilisin-like protease SBT2-like Fn3-like" evidence="10">
    <location>
        <begin position="635"/>
        <end position="751"/>
    </location>
</feature>
<feature type="signal peptide" evidence="8">
    <location>
        <begin position="1"/>
        <end position="23"/>
    </location>
</feature>
<dbReference type="PROSITE" id="PS51892">
    <property type="entry name" value="SUBTILASE"/>
    <property type="match status" value="1"/>
</dbReference>